<dbReference type="SUPFAM" id="SSF53448">
    <property type="entry name" value="Nucleotide-diphospho-sugar transferases"/>
    <property type="match status" value="1"/>
</dbReference>
<dbReference type="Pfam" id="PF02348">
    <property type="entry name" value="CTP_transf_3"/>
    <property type="match status" value="1"/>
</dbReference>
<dbReference type="InterPro" id="IPR003329">
    <property type="entry name" value="Cytidylyl_trans"/>
</dbReference>
<protein>
    <recommendedName>
        <fullName evidence="3">Acylneuraminate cytidylyltransferase</fullName>
    </recommendedName>
</protein>
<dbReference type="InterPro" id="IPR050793">
    <property type="entry name" value="CMP-NeuNAc_synthase"/>
</dbReference>
<accession>A0AAC9TS63</accession>
<dbReference type="InterPro" id="IPR029044">
    <property type="entry name" value="Nucleotide-diphossugar_trans"/>
</dbReference>
<proteinExistence type="predicted"/>
<sequence length="236" mass="27553">MNIAFIPVRGGSKSVPLKNIKNIYGKPLVYWAVNAAQHSKVIDKVVVATDHIDIKNTVISFGFNKVEVYDREPINAQDTSPTMDVILEYIEKKNINDEDIMFLIQATSPLIEPTHIDDMYKKMLKENSQSALTCVECKRFFWTKDGKPINYDHKVRIRRQDFEGYMMENGACYINSIFNLKTTKNLLKEPITIYSMPEYTATELDEELDFFIIEKLFEKYKYQTRPDQTRPDQTRP</sequence>
<keyword evidence="2" id="KW-1185">Reference proteome</keyword>
<dbReference type="EMBL" id="CP019914">
    <property type="protein sequence ID" value="ASJ20179.1"/>
    <property type="molecule type" value="Genomic_DNA"/>
</dbReference>
<evidence type="ECO:0000313" key="2">
    <source>
        <dbReference type="Proteomes" id="UP000264880"/>
    </source>
</evidence>
<gene>
    <name evidence="1" type="ORF">BHAMNSH16_00320</name>
</gene>
<dbReference type="CDD" id="cd02513">
    <property type="entry name" value="CMP-NeuAc_Synthase"/>
    <property type="match status" value="1"/>
</dbReference>
<dbReference type="PANTHER" id="PTHR21485:SF3">
    <property type="entry name" value="N-ACYLNEURAMINATE CYTIDYLYLTRANSFERASE"/>
    <property type="match status" value="1"/>
</dbReference>
<dbReference type="GO" id="GO:0008781">
    <property type="term" value="F:N-acylneuraminate cytidylyltransferase activity"/>
    <property type="evidence" value="ECO:0007669"/>
    <property type="project" value="TreeGrafter"/>
</dbReference>
<dbReference type="AlphaFoldDB" id="A0AAC9TS63"/>
<dbReference type="PANTHER" id="PTHR21485">
    <property type="entry name" value="HAD SUPERFAMILY MEMBERS CMAS AND KDSC"/>
    <property type="match status" value="1"/>
</dbReference>
<dbReference type="Proteomes" id="UP000264880">
    <property type="component" value="Chromosome"/>
</dbReference>
<evidence type="ECO:0000313" key="1">
    <source>
        <dbReference type="EMBL" id="ASJ20179.1"/>
    </source>
</evidence>
<reference evidence="1 2" key="1">
    <citation type="submission" date="2017-02" db="EMBL/GenBank/DDBJ databases">
        <title>Complete genome sequence of Brachyspira hampsonii genomovar I strain NSH-16 (ATCC BAA-2463).</title>
        <authorList>
            <person name="Mirajkar N.S."/>
            <person name="Gebhart C.J."/>
        </authorList>
    </citation>
    <scope>NUCLEOTIDE SEQUENCE [LARGE SCALE GENOMIC DNA]</scope>
    <source>
        <strain evidence="1 2">NSH-16</strain>
    </source>
</reference>
<name>A0AAC9TS63_9SPIR</name>
<dbReference type="Gene3D" id="3.90.550.10">
    <property type="entry name" value="Spore Coat Polysaccharide Biosynthesis Protein SpsA, Chain A"/>
    <property type="match status" value="1"/>
</dbReference>
<dbReference type="KEGG" id="bhp:BHAMNSH16_00320"/>
<dbReference type="RefSeq" id="WP_069731978.1">
    <property type="nucleotide sequence ID" value="NZ_CP019914.1"/>
</dbReference>
<organism evidence="1 2">
    <name type="scientific">Brachyspira hampsonii</name>
    <dbReference type="NCBI Taxonomy" id="1287055"/>
    <lineage>
        <taxon>Bacteria</taxon>
        <taxon>Pseudomonadati</taxon>
        <taxon>Spirochaetota</taxon>
        <taxon>Spirochaetia</taxon>
        <taxon>Brachyspirales</taxon>
        <taxon>Brachyspiraceae</taxon>
        <taxon>Brachyspira</taxon>
    </lineage>
</organism>
<evidence type="ECO:0008006" key="3">
    <source>
        <dbReference type="Google" id="ProtNLM"/>
    </source>
</evidence>